<dbReference type="InterPro" id="IPR023286">
    <property type="entry name" value="ABATE_dom_sf"/>
</dbReference>
<feature type="region of interest" description="Disordered" evidence="1">
    <location>
        <begin position="181"/>
        <end position="206"/>
    </location>
</feature>
<dbReference type="PANTHER" id="PTHR35525">
    <property type="entry name" value="BLL6575 PROTEIN"/>
    <property type="match status" value="1"/>
</dbReference>
<evidence type="ECO:0000313" key="4">
    <source>
        <dbReference type="Proteomes" id="UP001500630"/>
    </source>
</evidence>
<name>A0ABP6Z2M2_9ACTN</name>
<dbReference type="Pfam" id="PF11706">
    <property type="entry name" value="zf-CGNR"/>
    <property type="match status" value="1"/>
</dbReference>
<dbReference type="PANTHER" id="PTHR35525:SF3">
    <property type="entry name" value="BLL6575 PROTEIN"/>
    <property type="match status" value="1"/>
</dbReference>
<gene>
    <name evidence="3" type="ORF">GCM10022419_092060</name>
</gene>
<dbReference type="Proteomes" id="UP001500630">
    <property type="component" value="Unassembled WGS sequence"/>
</dbReference>
<keyword evidence="4" id="KW-1185">Reference proteome</keyword>
<feature type="domain" description="Zinc finger CGNR" evidence="2">
    <location>
        <begin position="141"/>
        <end position="184"/>
    </location>
</feature>
<protein>
    <recommendedName>
        <fullName evidence="2">Zinc finger CGNR domain-containing protein</fullName>
    </recommendedName>
</protein>
<evidence type="ECO:0000259" key="2">
    <source>
        <dbReference type="Pfam" id="PF11706"/>
    </source>
</evidence>
<organism evidence="3 4">
    <name type="scientific">Nonomuraea rosea</name>
    <dbReference type="NCBI Taxonomy" id="638574"/>
    <lineage>
        <taxon>Bacteria</taxon>
        <taxon>Bacillati</taxon>
        <taxon>Actinomycetota</taxon>
        <taxon>Actinomycetes</taxon>
        <taxon>Streptosporangiales</taxon>
        <taxon>Streptosporangiaceae</taxon>
        <taxon>Nonomuraea</taxon>
    </lineage>
</organism>
<dbReference type="EMBL" id="BAABDQ010000029">
    <property type="protein sequence ID" value="GAA3594466.1"/>
    <property type="molecule type" value="Genomic_DNA"/>
</dbReference>
<dbReference type="Gene3D" id="1.10.3300.10">
    <property type="entry name" value="Jann2411-like domain"/>
    <property type="match status" value="1"/>
</dbReference>
<feature type="compositionally biased region" description="Basic and acidic residues" evidence="1">
    <location>
        <begin position="185"/>
        <end position="195"/>
    </location>
</feature>
<comment type="caution">
    <text evidence="3">The sequence shown here is derived from an EMBL/GenBank/DDBJ whole genome shotgun (WGS) entry which is preliminary data.</text>
</comment>
<dbReference type="Pfam" id="PF07336">
    <property type="entry name" value="ABATE"/>
    <property type="match status" value="1"/>
</dbReference>
<sequence length="272" mass="27962">MIIPLADYSVGAAVATDLVNTSPTVRAAGEGLQDTDALAAFLAGHDLLTDGRRPLDDDLDQVRYLRREVRVVLETATEEHAVAGAMVLAGRAGLTPGLRCAPGGRLEWYVPTAPGAPLAGELAALIGIGLLGVVRALGHERFCACLSPGCRGLFVDTSRAGRRRYCTPDLCGNRVNVANHRARRRETPRADHSDTAPDGLRGNAPVPEGVALDGITGHAPVPEGVALDGITGYALVPEGVALDGLLGGTAVPEGVAPDGLRGGAAVPEGVAW</sequence>
<dbReference type="RefSeq" id="WP_345572306.1">
    <property type="nucleotide sequence ID" value="NZ_BAABDQ010000029.1"/>
</dbReference>
<evidence type="ECO:0000256" key="1">
    <source>
        <dbReference type="SAM" id="MobiDB-lite"/>
    </source>
</evidence>
<dbReference type="InterPro" id="IPR010852">
    <property type="entry name" value="ABATE"/>
</dbReference>
<proteinExistence type="predicted"/>
<accession>A0ABP6Z2M2</accession>
<reference evidence="4" key="1">
    <citation type="journal article" date="2019" name="Int. J. Syst. Evol. Microbiol.">
        <title>The Global Catalogue of Microorganisms (GCM) 10K type strain sequencing project: providing services to taxonomists for standard genome sequencing and annotation.</title>
        <authorList>
            <consortium name="The Broad Institute Genomics Platform"/>
            <consortium name="The Broad Institute Genome Sequencing Center for Infectious Disease"/>
            <person name="Wu L."/>
            <person name="Ma J."/>
        </authorList>
    </citation>
    <scope>NUCLEOTIDE SEQUENCE [LARGE SCALE GENOMIC DNA]</scope>
    <source>
        <strain evidence="4">JCM 17326</strain>
    </source>
</reference>
<dbReference type="InterPro" id="IPR021005">
    <property type="entry name" value="Znf_CGNR"/>
</dbReference>
<evidence type="ECO:0000313" key="3">
    <source>
        <dbReference type="EMBL" id="GAA3594466.1"/>
    </source>
</evidence>
<dbReference type="SUPFAM" id="SSF160904">
    <property type="entry name" value="Jann2411-like"/>
    <property type="match status" value="1"/>
</dbReference>